<dbReference type="GO" id="GO:0043856">
    <property type="term" value="F:anti-sigma factor antagonist activity"/>
    <property type="evidence" value="ECO:0007669"/>
    <property type="project" value="InterPro"/>
</dbReference>
<dbReference type="InterPro" id="IPR003658">
    <property type="entry name" value="Anti-sigma_ant"/>
</dbReference>
<protein>
    <recommendedName>
        <fullName evidence="2">Anti-sigma factor antagonist</fullName>
    </recommendedName>
</protein>
<evidence type="ECO:0000256" key="3">
    <source>
        <dbReference type="SAM" id="MobiDB-lite"/>
    </source>
</evidence>
<dbReference type="Pfam" id="PF01740">
    <property type="entry name" value="STAS"/>
    <property type="match status" value="1"/>
</dbReference>
<feature type="compositionally biased region" description="Acidic residues" evidence="3">
    <location>
        <begin position="9"/>
        <end position="20"/>
    </location>
</feature>
<dbReference type="PANTHER" id="PTHR33495:SF2">
    <property type="entry name" value="ANTI-SIGMA FACTOR ANTAGONIST TM_1081-RELATED"/>
    <property type="match status" value="1"/>
</dbReference>
<evidence type="ECO:0000313" key="6">
    <source>
        <dbReference type="Proteomes" id="UP000236723"/>
    </source>
</evidence>
<dbReference type="CDD" id="cd07043">
    <property type="entry name" value="STAS_anti-anti-sigma_factors"/>
    <property type="match status" value="1"/>
</dbReference>
<feature type="region of interest" description="Disordered" evidence="3">
    <location>
        <begin position="1"/>
        <end position="24"/>
    </location>
</feature>
<dbReference type="Gene3D" id="3.30.750.24">
    <property type="entry name" value="STAS domain"/>
    <property type="match status" value="1"/>
</dbReference>
<dbReference type="OrthoDB" id="3483260at2"/>
<dbReference type="PROSITE" id="PS50801">
    <property type="entry name" value="STAS"/>
    <property type="match status" value="1"/>
</dbReference>
<dbReference type="RefSeq" id="WP_103944653.1">
    <property type="nucleotide sequence ID" value="NZ_FNVO01000039.1"/>
</dbReference>
<evidence type="ECO:0000313" key="5">
    <source>
        <dbReference type="EMBL" id="SEG93487.1"/>
    </source>
</evidence>
<dbReference type="EMBL" id="FNVO01000039">
    <property type="protein sequence ID" value="SEG93487.1"/>
    <property type="molecule type" value="Genomic_DNA"/>
</dbReference>
<dbReference type="Proteomes" id="UP000236723">
    <property type="component" value="Unassembled WGS sequence"/>
</dbReference>
<dbReference type="AlphaFoldDB" id="A0A1H6E742"/>
<dbReference type="NCBIfam" id="TIGR00377">
    <property type="entry name" value="ant_ant_sig"/>
    <property type="match status" value="1"/>
</dbReference>
<reference evidence="6" key="1">
    <citation type="submission" date="2016-10" db="EMBL/GenBank/DDBJ databases">
        <authorList>
            <person name="Varghese N."/>
            <person name="Submissions S."/>
        </authorList>
    </citation>
    <scope>NUCLEOTIDE SEQUENCE [LARGE SCALE GENOMIC DNA]</scope>
    <source>
        <strain evidence="6">DSM 43163</strain>
    </source>
</reference>
<sequence>MTGIPTAAPDDDPPGPDDETGPLAITADLHGPWVTLALGGTLDWLTASSLDGRITAVTAQHTPPWLALDLSALTFCDTSGLNILIRAYKGVIAANGRFLLLSPSSRVAQLLEITGLDRHLTITDVLPD</sequence>
<evidence type="ECO:0000256" key="1">
    <source>
        <dbReference type="ARBA" id="ARBA00009013"/>
    </source>
</evidence>
<accession>A0A1H6E742</accession>
<dbReference type="InterPro" id="IPR036513">
    <property type="entry name" value="STAS_dom_sf"/>
</dbReference>
<comment type="similarity">
    <text evidence="1 2">Belongs to the anti-sigma-factor antagonist family.</text>
</comment>
<dbReference type="InterPro" id="IPR002645">
    <property type="entry name" value="STAS_dom"/>
</dbReference>
<gene>
    <name evidence="5" type="ORF">SAMN04489712_13912</name>
</gene>
<name>A0A1H6E742_9ACTN</name>
<organism evidence="5 6">
    <name type="scientific">Thermomonospora echinospora</name>
    <dbReference type="NCBI Taxonomy" id="1992"/>
    <lineage>
        <taxon>Bacteria</taxon>
        <taxon>Bacillati</taxon>
        <taxon>Actinomycetota</taxon>
        <taxon>Actinomycetes</taxon>
        <taxon>Streptosporangiales</taxon>
        <taxon>Thermomonosporaceae</taxon>
        <taxon>Thermomonospora</taxon>
    </lineage>
</organism>
<dbReference type="PANTHER" id="PTHR33495">
    <property type="entry name" value="ANTI-SIGMA FACTOR ANTAGONIST TM_1081-RELATED-RELATED"/>
    <property type="match status" value="1"/>
</dbReference>
<proteinExistence type="inferred from homology"/>
<keyword evidence="6" id="KW-1185">Reference proteome</keyword>
<feature type="domain" description="STAS" evidence="4">
    <location>
        <begin position="23"/>
        <end position="128"/>
    </location>
</feature>
<evidence type="ECO:0000256" key="2">
    <source>
        <dbReference type="RuleBase" id="RU003749"/>
    </source>
</evidence>
<dbReference type="SUPFAM" id="SSF52091">
    <property type="entry name" value="SpoIIaa-like"/>
    <property type="match status" value="1"/>
</dbReference>
<evidence type="ECO:0000259" key="4">
    <source>
        <dbReference type="PROSITE" id="PS50801"/>
    </source>
</evidence>